<dbReference type="SMART" id="SM01265">
    <property type="entry name" value="Mab-21"/>
    <property type="match status" value="1"/>
</dbReference>
<feature type="domain" description="Mab-21-like HhH/H2TH-like" evidence="5">
    <location>
        <begin position="255"/>
        <end position="344"/>
    </location>
</feature>
<evidence type="ECO:0000256" key="2">
    <source>
        <dbReference type="ARBA" id="ARBA00008307"/>
    </source>
</evidence>
<proteinExistence type="inferred from homology"/>
<protein>
    <submittedName>
        <fullName evidence="6">Uncharacterized protein</fullName>
    </submittedName>
</protein>
<comment type="cofactor">
    <cofactor evidence="1">
        <name>Mg(2+)</name>
        <dbReference type="ChEBI" id="CHEBI:18420"/>
    </cofactor>
</comment>
<keyword evidence="3" id="KW-0547">Nucleotide-binding</keyword>
<evidence type="ECO:0000313" key="7">
    <source>
        <dbReference type="Proteomes" id="UP001152795"/>
    </source>
</evidence>
<feature type="non-terminal residue" evidence="6">
    <location>
        <position position="1"/>
    </location>
</feature>
<dbReference type="Gene3D" id="1.10.1410.40">
    <property type="match status" value="1"/>
</dbReference>
<sequence length="433" mass="50184">NYFDAQPPFQLGEAILSGSFSEGLFLYSSEPPDMDFMCVLKNITFSQEHQEDGNLQLREDTPFVYAFVTNNETQHLWACFFDEEDKQAGKHRLSSKKLKEKLRENYQKAGRIFRSYCNEKIDGVSEGAAVTIRKLKPYVSFFHSFSEIAKEILRQPINERCKINKKLFKQMRVDLLYKIIPSSDIVLSIYCEGWPSCALEWITRVRLWPDVSLVEKITHGGFHIIPKSSADGDFRLSFSGAETMLIKTLAPPQHKVMRAFKAVIKYSQNTWNPNEKEIISSYHLKTIAFWHFEKTSQESWTEDNLVHHLITLLEELAEALRIQSLPMYFMPKVNLFQDVDDPEVTMNLLEKISSLSHNYSAMSEAVNNKNTLKGIVFTQSERDNLANMFHNIREENLKKKEEGGDNLFTWYDFLVAICNPNICKSPFIRLLSQ</sequence>
<dbReference type="InterPro" id="IPR024810">
    <property type="entry name" value="MAB21L/cGLR"/>
</dbReference>
<dbReference type="PANTHER" id="PTHR10656">
    <property type="entry name" value="CELL FATE DETERMINING PROTEIN MAB21-RELATED"/>
    <property type="match status" value="1"/>
</dbReference>
<keyword evidence="7" id="KW-1185">Reference proteome</keyword>
<dbReference type="Pfam" id="PF20266">
    <property type="entry name" value="Mab-21_C"/>
    <property type="match status" value="1"/>
</dbReference>
<dbReference type="OrthoDB" id="5952992at2759"/>
<dbReference type="AlphaFoldDB" id="A0A7D9LRR7"/>
<dbReference type="PANTHER" id="PTHR10656:SF69">
    <property type="entry name" value="MAB-21-LIKE HHH_H2TH-LIKE DOMAIN-CONTAINING PROTEIN"/>
    <property type="match status" value="1"/>
</dbReference>
<reference evidence="6" key="1">
    <citation type="submission" date="2020-04" db="EMBL/GenBank/DDBJ databases">
        <authorList>
            <person name="Alioto T."/>
            <person name="Alioto T."/>
            <person name="Gomez Garrido J."/>
        </authorList>
    </citation>
    <scope>NUCLEOTIDE SEQUENCE</scope>
    <source>
        <strain evidence="6">A484AB</strain>
    </source>
</reference>
<feature type="domain" description="Mab-21-like nucleotidyltransferase" evidence="4">
    <location>
        <begin position="109"/>
        <end position="247"/>
    </location>
</feature>
<keyword evidence="3" id="KW-0067">ATP-binding</keyword>
<dbReference type="GO" id="GO:0016779">
    <property type="term" value="F:nucleotidyltransferase activity"/>
    <property type="evidence" value="ECO:0007669"/>
    <property type="project" value="UniProtKB-ARBA"/>
</dbReference>
<dbReference type="InterPro" id="IPR046906">
    <property type="entry name" value="Mab-21_HhH/H2TH-like"/>
</dbReference>
<evidence type="ECO:0000259" key="4">
    <source>
        <dbReference type="Pfam" id="PF03281"/>
    </source>
</evidence>
<gene>
    <name evidence="6" type="ORF">PACLA_8A053278</name>
</gene>
<dbReference type="Proteomes" id="UP001152795">
    <property type="component" value="Unassembled WGS sequence"/>
</dbReference>
<organism evidence="6 7">
    <name type="scientific">Paramuricea clavata</name>
    <name type="common">Red gorgonian</name>
    <name type="synonym">Violescent sea-whip</name>
    <dbReference type="NCBI Taxonomy" id="317549"/>
    <lineage>
        <taxon>Eukaryota</taxon>
        <taxon>Metazoa</taxon>
        <taxon>Cnidaria</taxon>
        <taxon>Anthozoa</taxon>
        <taxon>Octocorallia</taxon>
        <taxon>Malacalcyonacea</taxon>
        <taxon>Plexauridae</taxon>
        <taxon>Paramuricea</taxon>
    </lineage>
</organism>
<evidence type="ECO:0000259" key="5">
    <source>
        <dbReference type="Pfam" id="PF20266"/>
    </source>
</evidence>
<evidence type="ECO:0000256" key="3">
    <source>
        <dbReference type="ARBA" id="ARBA00022840"/>
    </source>
</evidence>
<name>A0A7D9LRR7_PARCT</name>
<dbReference type="GO" id="GO:0005524">
    <property type="term" value="F:ATP binding"/>
    <property type="evidence" value="ECO:0007669"/>
    <property type="project" value="UniProtKB-KW"/>
</dbReference>
<evidence type="ECO:0000256" key="1">
    <source>
        <dbReference type="ARBA" id="ARBA00001946"/>
    </source>
</evidence>
<dbReference type="Gene3D" id="3.30.460.90">
    <property type="match status" value="1"/>
</dbReference>
<evidence type="ECO:0000313" key="6">
    <source>
        <dbReference type="EMBL" id="CAB4037293.1"/>
    </source>
</evidence>
<comment type="similarity">
    <text evidence="2">Belongs to the mab-21 family.</text>
</comment>
<dbReference type="InterPro" id="IPR046903">
    <property type="entry name" value="Mab-21-like_nuc_Trfase"/>
</dbReference>
<dbReference type="EMBL" id="CACRXK020022916">
    <property type="protein sequence ID" value="CAB4037293.1"/>
    <property type="molecule type" value="Genomic_DNA"/>
</dbReference>
<comment type="caution">
    <text evidence="6">The sequence shown here is derived from an EMBL/GenBank/DDBJ whole genome shotgun (WGS) entry which is preliminary data.</text>
</comment>
<accession>A0A7D9LRR7</accession>
<dbReference type="Pfam" id="PF03281">
    <property type="entry name" value="Mab-21"/>
    <property type="match status" value="1"/>
</dbReference>